<dbReference type="Pfam" id="PF06273">
    <property type="entry name" value="eIF-4B"/>
    <property type="match status" value="1"/>
</dbReference>
<protein>
    <submittedName>
        <fullName evidence="1">Uncharacterized protein</fullName>
    </submittedName>
</protein>
<reference evidence="1 2" key="1">
    <citation type="journal article" date="2020" name="Mol. Biol. Evol.">
        <title>Distinct Expression and Methylation Patterns for Genes with Different Fates following a Single Whole-Genome Duplication in Flowering Plants.</title>
        <authorList>
            <person name="Shi T."/>
            <person name="Rahmani R.S."/>
            <person name="Gugger P.F."/>
            <person name="Wang M."/>
            <person name="Li H."/>
            <person name="Zhang Y."/>
            <person name="Li Z."/>
            <person name="Wang Q."/>
            <person name="Van de Peer Y."/>
            <person name="Marchal K."/>
            <person name="Chen J."/>
        </authorList>
    </citation>
    <scope>NUCLEOTIDE SEQUENCE [LARGE SCALE GENOMIC DNA]</scope>
    <source>
        <tissue evidence="1">Leaf</tissue>
    </source>
</reference>
<name>A0A823A0Q8_NELNU</name>
<keyword evidence="2" id="KW-1185">Reference proteome</keyword>
<dbReference type="GO" id="GO:0003743">
    <property type="term" value="F:translation initiation factor activity"/>
    <property type="evidence" value="ECO:0007669"/>
    <property type="project" value="InterPro"/>
</dbReference>
<dbReference type="Proteomes" id="UP000607653">
    <property type="component" value="Unassembled WGS sequence"/>
</dbReference>
<evidence type="ECO:0000313" key="2">
    <source>
        <dbReference type="Proteomes" id="UP000607653"/>
    </source>
</evidence>
<organism evidence="1 2">
    <name type="scientific">Nelumbo nucifera</name>
    <name type="common">Sacred lotus</name>
    <dbReference type="NCBI Taxonomy" id="4432"/>
    <lineage>
        <taxon>Eukaryota</taxon>
        <taxon>Viridiplantae</taxon>
        <taxon>Streptophyta</taxon>
        <taxon>Embryophyta</taxon>
        <taxon>Tracheophyta</taxon>
        <taxon>Spermatophyta</taxon>
        <taxon>Magnoliopsida</taxon>
        <taxon>Proteales</taxon>
        <taxon>Nelumbonaceae</taxon>
        <taxon>Nelumbo</taxon>
    </lineage>
</organism>
<evidence type="ECO:0000313" key="1">
    <source>
        <dbReference type="EMBL" id="DAD48626.1"/>
    </source>
</evidence>
<dbReference type="EMBL" id="DUZY01000008">
    <property type="protein sequence ID" value="DAD48626.1"/>
    <property type="molecule type" value="Genomic_DNA"/>
</dbReference>
<accession>A0A823A0Q8</accession>
<comment type="caution">
    <text evidence="1">The sequence shown here is derived from an EMBL/GenBank/DDBJ whole genome shotgun (WGS) entry which is preliminary data.</text>
</comment>
<gene>
    <name evidence="1" type="ORF">HUJ06_018563</name>
</gene>
<proteinExistence type="predicted"/>
<sequence length="108" mass="11784">MLSTGPCEHTAEELECASSHGFRSYGSGCLHENGCGSRYSNGDDALNPRWGSSRVSNEPRKNRSFYRELAPSRSDEIDDWGAAKKTSGFIFGALVGGEKFLEGKEKGF</sequence>
<dbReference type="InterPro" id="IPR010433">
    <property type="entry name" value="EIF-4B_pln"/>
</dbReference>
<dbReference type="AlphaFoldDB" id="A0A823A0Q8"/>